<name>V6ML45_9BACL</name>
<dbReference type="eggNOG" id="COG0757">
    <property type="taxonomic scope" value="Bacteria"/>
</dbReference>
<evidence type="ECO:0000256" key="4">
    <source>
        <dbReference type="ARBA" id="ARBA00011193"/>
    </source>
</evidence>
<dbReference type="STRING" id="1408254.T458_02465"/>
<comment type="subunit">
    <text evidence="4 7">Homododecamer.</text>
</comment>
<keyword evidence="7" id="KW-0028">Amino-acid biosynthesis</keyword>
<feature type="binding site" evidence="7 9">
    <location>
        <begin position="102"/>
        <end position="103"/>
    </location>
    <ligand>
        <name>substrate</name>
    </ligand>
</feature>
<dbReference type="InterPro" id="IPR018509">
    <property type="entry name" value="DHquinase_II_CS"/>
</dbReference>
<dbReference type="GO" id="GO:0008652">
    <property type="term" value="P:amino acid biosynthetic process"/>
    <property type="evidence" value="ECO:0007669"/>
    <property type="project" value="UniProtKB-KW"/>
</dbReference>
<dbReference type="InterPro" id="IPR001874">
    <property type="entry name" value="DHquinase_II"/>
</dbReference>
<evidence type="ECO:0000256" key="9">
    <source>
        <dbReference type="PIRSR" id="PIRSR001399-2"/>
    </source>
</evidence>
<protein>
    <recommendedName>
        <fullName evidence="5 7">3-dehydroquinate dehydratase</fullName>
        <shortName evidence="7">3-dehydroquinase</shortName>
        <ecNumber evidence="5 7">4.2.1.10</ecNumber>
    </recommendedName>
    <alternativeName>
        <fullName evidence="7">Type II DHQase</fullName>
    </alternativeName>
</protein>
<dbReference type="NCBIfam" id="NF003807">
    <property type="entry name" value="PRK05395.1-4"/>
    <property type="match status" value="1"/>
</dbReference>
<dbReference type="PATRIC" id="fig|1408254.3.peg.503"/>
<dbReference type="InterPro" id="IPR036441">
    <property type="entry name" value="DHquinase_II_sf"/>
</dbReference>
<dbReference type="SUPFAM" id="SSF52304">
    <property type="entry name" value="Type II 3-dehydroquinate dehydratase"/>
    <property type="match status" value="1"/>
</dbReference>
<evidence type="ECO:0000256" key="3">
    <source>
        <dbReference type="ARBA" id="ARBA00011037"/>
    </source>
</evidence>
<dbReference type="PANTHER" id="PTHR21272">
    <property type="entry name" value="CATABOLIC 3-DEHYDROQUINASE"/>
    <property type="match status" value="1"/>
</dbReference>
<feature type="site" description="Transition state stabilizer" evidence="7 10">
    <location>
        <position position="18"/>
    </location>
</feature>
<reference evidence="11 12" key="1">
    <citation type="journal article" date="2014" name="Genome Announc.">
        <title>Draft Genome Sequence of Brevibacillus panacihumi Strain W25, a Halotolerant Hydrocarbon-Degrading Bacterium.</title>
        <authorList>
            <person name="Wang X."/>
            <person name="Jin D."/>
            <person name="Zhou L."/>
            <person name="Wu L."/>
            <person name="An W."/>
            <person name="Chen Y."/>
            <person name="Zhao L."/>
        </authorList>
    </citation>
    <scope>NUCLEOTIDE SEQUENCE [LARGE SCALE GENOMIC DNA]</scope>
    <source>
        <strain evidence="11 12">W25</strain>
    </source>
</reference>
<sequence length="150" mass="16463">MVSVLLLNGPNLNMLGKREPEIYGSETLEDIVGRLKKTMEEELGGRLEHVQSNHEGVLIDAIHQAKGIHDGLIINPGAFTHYSYAIRDALASVALPTIEIHMSNVHAREEFRHHSVIAPIVSGQIVGLGSDGYDWALQALVRKIKNSRVG</sequence>
<evidence type="ECO:0000256" key="2">
    <source>
        <dbReference type="ARBA" id="ARBA00004902"/>
    </source>
</evidence>
<comment type="pathway">
    <text evidence="2 7">Metabolic intermediate biosynthesis; chorismate biosynthesis; chorismate from D-erythrose 4-phosphate and phosphoenolpyruvate: step 3/7.</text>
</comment>
<dbReference type="NCBIfam" id="TIGR01088">
    <property type="entry name" value="aroQ"/>
    <property type="match status" value="1"/>
</dbReference>
<dbReference type="PANTHER" id="PTHR21272:SF3">
    <property type="entry name" value="CATABOLIC 3-DEHYDROQUINASE"/>
    <property type="match status" value="1"/>
</dbReference>
<keyword evidence="7" id="KW-0057">Aromatic amino acid biosynthesis</keyword>
<dbReference type="NCBIfam" id="NF003806">
    <property type="entry name" value="PRK05395.1-3"/>
    <property type="match status" value="1"/>
</dbReference>
<dbReference type="Proteomes" id="UP000017973">
    <property type="component" value="Unassembled WGS sequence"/>
</dbReference>
<evidence type="ECO:0000256" key="5">
    <source>
        <dbReference type="ARBA" id="ARBA00012060"/>
    </source>
</evidence>
<dbReference type="Pfam" id="PF01220">
    <property type="entry name" value="DHquinase_II"/>
    <property type="match status" value="1"/>
</dbReference>
<dbReference type="HOGENOM" id="CLU_090968_3_0_9"/>
<dbReference type="NCBIfam" id="NF003805">
    <property type="entry name" value="PRK05395.1-2"/>
    <property type="match status" value="1"/>
</dbReference>
<feature type="binding site" evidence="7 9">
    <location>
        <position position="88"/>
    </location>
    <ligand>
        <name>substrate</name>
    </ligand>
</feature>
<feature type="binding site" evidence="7 9">
    <location>
        <position position="81"/>
    </location>
    <ligand>
        <name>substrate</name>
    </ligand>
</feature>
<dbReference type="GO" id="GO:0009423">
    <property type="term" value="P:chorismate biosynthetic process"/>
    <property type="evidence" value="ECO:0007669"/>
    <property type="project" value="UniProtKB-UniRule"/>
</dbReference>
<comment type="similarity">
    <text evidence="3 7">Belongs to the type-II 3-dehydroquinase family.</text>
</comment>
<evidence type="ECO:0000256" key="7">
    <source>
        <dbReference type="HAMAP-Rule" id="MF_00169"/>
    </source>
</evidence>
<dbReference type="GO" id="GO:0009073">
    <property type="term" value="P:aromatic amino acid family biosynthetic process"/>
    <property type="evidence" value="ECO:0007669"/>
    <property type="project" value="UniProtKB-KW"/>
</dbReference>
<evidence type="ECO:0000256" key="8">
    <source>
        <dbReference type="PIRSR" id="PIRSR001399-1"/>
    </source>
</evidence>
<evidence type="ECO:0000256" key="10">
    <source>
        <dbReference type="PIRSR" id="PIRSR001399-3"/>
    </source>
</evidence>
<dbReference type="HAMAP" id="MF_00169">
    <property type="entry name" value="AroQ"/>
    <property type="match status" value="1"/>
</dbReference>
<evidence type="ECO:0000256" key="6">
    <source>
        <dbReference type="ARBA" id="ARBA00023239"/>
    </source>
</evidence>
<feature type="active site" description="Proton acceptor" evidence="7 8">
    <location>
        <position position="23"/>
    </location>
</feature>
<accession>V6ML45</accession>
<feature type="binding site" evidence="7 9">
    <location>
        <position position="75"/>
    </location>
    <ligand>
        <name>substrate</name>
    </ligand>
</feature>
<evidence type="ECO:0000313" key="11">
    <source>
        <dbReference type="EMBL" id="EST56198.1"/>
    </source>
</evidence>
<keyword evidence="6 7" id="KW-0456">Lyase</keyword>
<dbReference type="PIRSF" id="PIRSF001399">
    <property type="entry name" value="DHquinase_II"/>
    <property type="match status" value="1"/>
</dbReference>
<dbReference type="GO" id="GO:0003855">
    <property type="term" value="F:3-dehydroquinate dehydratase activity"/>
    <property type="evidence" value="ECO:0007669"/>
    <property type="project" value="UniProtKB-UniRule"/>
</dbReference>
<feature type="binding site" evidence="7 9">
    <location>
        <position position="112"/>
    </location>
    <ligand>
        <name>substrate</name>
    </ligand>
</feature>
<dbReference type="PROSITE" id="PS01029">
    <property type="entry name" value="DEHYDROQUINASE_II"/>
    <property type="match status" value="1"/>
</dbReference>
<gene>
    <name evidence="7" type="primary">aroQ</name>
    <name evidence="11" type="ORF">T458_02465</name>
</gene>
<dbReference type="EC" id="4.2.1.10" evidence="5 7"/>
<evidence type="ECO:0000256" key="1">
    <source>
        <dbReference type="ARBA" id="ARBA00001864"/>
    </source>
</evidence>
<organism evidence="11 12">
    <name type="scientific">Brevibacillus panacihumi W25</name>
    <dbReference type="NCBI Taxonomy" id="1408254"/>
    <lineage>
        <taxon>Bacteria</taxon>
        <taxon>Bacillati</taxon>
        <taxon>Bacillota</taxon>
        <taxon>Bacilli</taxon>
        <taxon>Bacillales</taxon>
        <taxon>Paenibacillaceae</taxon>
        <taxon>Brevibacillus</taxon>
    </lineage>
</organism>
<evidence type="ECO:0000313" key="12">
    <source>
        <dbReference type="Proteomes" id="UP000017973"/>
    </source>
</evidence>
<keyword evidence="12" id="KW-1185">Reference proteome</keyword>
<dbReference type="RefSeq" id="WP_023554579.1">
    <property type="nucleotide sequence ID" value="NZ_KI629782.1"/>
</dbReference>
<dbReference type="UniPathway" id="UPA00053">
    <property type="reaction ID" value="UER00086"/>
</dbReference>
<comment type="function">
    <text evidence="7">Catalyzes a trans-dehydration via an enolate intermediate.</text>
</comment>
<dbReference type="EMBL" id="AYJU01000001">
    <property type="protein sequence ID" value="EST56198.1"/>
    <property type="molecule type" value="Genomic_DNA"/>
</dbReference>
<dbReference type="GO" id="GO:0019631">
    <property type="term" value="P:quinate catabolic process"/>
    <property type="evidence" value="ECO:0007669"/>
    <property type="project" value="TreeGrafter"/>
</dbReference>
<dbReference type="Gene3D" id="3.40.50.9100">
    <property type="entry name" value="Dehydroquinase, class II"/>
    <property type="match status" value="1"/>
</dbReference>
<comment type="catalytic activity">
    <reaction evidence="1 7">
        <text>3-dehydroquinate = 3-dehydroshikimate + H2O</text>
        <dbReference type="Rhea" id="RHEA:21096"/>
        <dbReference type="ChEBI" id="CHEBI:15377"/>
        <dbReference type="ChEBI" id="CHEBI:16630"/>
        <dbReference type="ChEBI" id="CHEBI:32364"/>
        <dbReference type="EC" id="4.2.1.10"/>
    </reaction>
</comment>
<dbReference type="OrthoDB" id="9790793at2"/>
<dbReference type="CDD" id="cd00466">
    <property type="entry name" value="DHQase_II"/>
    <property type="match status" value="1"/>
</dbReference>
<comment type="caution">
    <text evidence="11">The sequence shown here is derived from an EMBL/GenBank/DDBJ whole genome shotgun (WGS) entry which is preliminary data.</text>
</comment>
<dbReference type="AlphaFoldDB" id="V6ML45"/>
<proteinExistence type="inferred from homology"/>
<feature type="active site" description="Proton donor" evidence="7 8">
    <location>
        <position position="101"/>
    </location>
</feature>